<dbReference type="AlphaFoldDB" id="A0AB94IWZ9"/>
<dbReference type="GO" id="GO:0008761">
    <property type="term" value="F:UDP-N-acetylglucosamine 2-epimerase activity"/>
    <property type="evidence" value="ECO:0007669"/>
    <property type="project" value="UniProtKB-EC"/>
</dbReference>
<keyword evidence="7" id="KW-1185">Reference proteome</keyword>
<dbReference type="SUPFAM" id="SSF53756">
    <property type="entry name" value="UDP-Glycosyltransferase/glycogen phosphorylase"/>
    <property type="match status" value="1"/>
</dbReference>
<sequence>MAPVIRVLRENGNFDVTVLATGQHTDMLVQALSHFCIKADVNLNIMRRRQSLDHITSSVLTGVGSFLDGAPQDMILVHGDTSTTLAAALAAFYRHIPIGHVEAGLRSHNMALPFPEEANRVLTDRLASLYFTPTESDAENLRREGVDPRRIHVTGNTVIDALFWTLENLAQPEVLRELPPETPLVLMTAHRRESWGEPLMRICSAVSELIQQRPYVRVLVPLHKNPEVRDRIQERLGMYPQMLFTEPLSYPDFVSAMNRSLFILTDSGGIQEEATALRKPVLIMRTLSERPEAVTLGTGVLVGTERETILRESLRLLDDAAYRRSFSDRGMPFGDGTASPRIRDVIGRFFNSGTDEDWEIDLK</sequence>
<name>A0AB94IWZ9_9BACT</name>
<evidence type="ECO:0000313" key="7">
    <source>
        <dbReference type="Proteomes" id="UP000008957"/>
    </source>
</evidence>
<comment type="similarity">
    <text evidence="2 4">Belongs to the UDP-N-acetylglucosamine 2-epimerase family.</text>
</comment>
<dbReference type="Proteomes" id="UP000008957">
    <property type="component" value="Chromosome"/>
</dbReference>
<dbReference type="NCBIfam" id="TIGR00236">
    <property type="entry name" value="wecB"/>
    <property type="match status" value="1"/>
</dbReference>
<evidence type="ECO:0000256" key="1">
    <source>
        <dbReference type="ARBA" id="ARBA00023235"/>
    </source>
</evidence>
<keyword evidence="1 4" id="KW-0413">Isomerase</keyword>
<gene>
    <name evidence="6" type="ORF">SY1_11180</name>
</gene>
<dbReference type="KEGG" id="sbr:SY1_11180"/>
<feature type="domain" description="UDP-N-acetylglucosamine 2-epimerase" evidence="5">
    <location>
        <begin position="8"/>
        <end position="346"/>
    </location>
</feature>
<evidence type="ECO:0000313" key="6">
    <source>
        <dbReference type="EMBL" id="CBL28303.1"/>
    </source>
</evidence>
<dbReference type="PANTHER" id="PTHR43174">
    <property type="entry name" value="UDP-N-ACETYLGLUCOSAMINE 2-EPIMERASE"/>
    <property type="match status" value="1"/>
</dbReference>
<dbReference type="CDD" id="cd03786">
    <property type="entry name" value="GTB_UDP-GlcNAc_2-Epimerase"/>
    <property type="match status" value="1"/>
</dbReference>
<reference evidence="6 7" key="2">
    <citation type="submission" date="2010-03" db="EMBL/GenBank/DDBJ databases">
        <authorList>
            <person name="Pajon A."/>
        </authorList>
    </citation>
    <scope>NUCLEOTIDE SEQUENCE [LARGE SCALE GENOMIC DNA]</scope>
    <source>
        <strain evidence="6 7">SGP1</strain>
    </source>
</reference>
<dbReference type="EC" id="5.1.3.14" evidence="3"/>
<evidence type="ECO:0000256" key="2">
    <source>
        <dbReference type="ARBA" id="ARBA00038209"/>
    </source>
</evidence>
<organism evidence="6 7">
    <name type="scientific">Fretibacterium fastidiosum</name>
    <dbReference type="NCBI Taxonomy" id="651822"/>
    <lineage>
        <taxon>Bacteria</taxon>
        <taxon>Thermotogati</taxon>
        <taxon>Synergistota</taxon>
        <taxon>Synergistia</taxon>
        <taxon>Synergistales</taxon>
        <taxon>Aminobacteriaceae</taxon>
        <taxon>Fretibacterium</taxon>
    </lineage>
</organism>
<protein>
    <recommendedName>
        <fullName evidence="3">UDP-N-acetylglucosamine 2-epimerase (non-hydrolyzing)</fullName>
        <ecNumber evidence="3">5.1.3.14</ecNumber>
    </recommendedName>
</protein>
<evidence type="ECO:0000259" key="5">
    <source>
        <dbReference type="Pfam" id="PF02350"/>
    </source>
</evidence>
<dbReference type="PANTHER" id="PTHR43174:SF2">
    <property type="entry name" value="UDP-N-ACETYLGLUCOSAMINE 2-EPIMERASE"/>
    <property type="match status" value="1"/>
</dbReference>
<accession>A0AB94IWZ9</accession>
<proteinExistence type="inferred from homology"/>
<dbReference type="InterPro" id="IPR003331">
    <property type="entry name" value="UDP_GlcNAc_Epimerase_2_dom"/>
</dbReference>
<dbReference type="EMBL" id="FP929056">
    <property type="protein sequence ID" value="CBL28303.1"/>
    <property type="molecule type" value="Genomic_DNA"/>
</dbReference>
<dbReference type="Gene3D" id="3.40.50.2000">
    <property type="entry name" value="Glycogen Phosphorylase B"/>
    <property type="match status" value="2"/>
</dbReference>
<dbReference type="Pfam" id="PF02350">
    <property type="entry name" value="Epimerase_2"/>
    <property type="match status" value="1"/>
</dbReference>
<dbReference type="InterPro" id="IPR029767">
    <property type="entry name" value="WecB-like"/>
</dbReference>
<evidence type="ECO:0000256" key="4">
    <source>
        <dbReference type="RuleBase" id="RU003513"/>
    </source>
</evidence>
<reference evidence="7" key="1">
    <citation type="submission" date="2010-03" db="EMBL/GenBank/DDBJ databases">
        <title>The genome sequence of Synergistetes sp. SGP1.</title>
        <authorList>
            <consortium name="metaHIT consortium -- http://www.metahit.eu/"/>
            <person name="Pajon A."/>
            <person name="Turner K."/>
            <person name="Parkhill J."/>
            <person name="Wade W."/>
            <person name="Vartoukian S."/>
        </authorList>
    </citation>
    <scope>NUCLEOTIDE SEQUENCE [LARGE SCALE GENOMIC DNA]</scope>
    <source>
        <strain evidence="7">SGP1</strain>
    </source>
</reference>
<evidence type="ECO:0000256" key="3">
    <source>
        <dbReference type="ARBA" id="ARBA00038858"/>
    </source>
</evidence>